<keyword evidence="12" id="KW-1185">Reference proteome</keyword>
<dbReference type="Gene3D" id="2.40.50.100">
    <property type="match status" value="1"/>
</dbReference>
<evidence type="ECO:0000259" key="8">
    <source>
        <dbReference type="PROSITE" id="PS50968"/>
    </source>
</evidence>
<dbReference type="SUPFAM" id="SSF51246">
    <property type="entry name" value="Rudiment single hybrid motif"/>
    <property type="match status" value="1"/>
</dbReference>
<evidence type="ECO:0000256" key="7">
    <source>
        <dbReference type="PROSITE-ProRule" id="PRU00409"/>
    </source>
</evidence>
<dbReference type="Pfam" id="PF00364">
    <property type="entry name" value="Biotin_lipoyl"/>
    <property type="match status" value="1"/>
</dbReference>
<dbReference type="InterPro" id="IPR011764">
    <property type="entry name" value="Biotin_carboxylation_dom"/>
</dbReference>
<dbReference type="SMART" id="SM00878">
    <property type="entry name" value="Biotin_carb_C"/>
    <property type="match status" value="1"/>
</dbReference>
<gene>
    <name evidence="11" type="ORF">GGD55_003629</name>
</gene>
<protein>
    <submittedName>
        <fullName evidence="11">3-methylcrotonyl-CoA carboxylase alpha subunit</fullName>
        <ecNumber evidence="11">6.4.1.4</ecNumber>
    </submittedName>
</protein>
<dbReference type="FunFam" id="3.30.470.20:FF:000028">
    <property type="entry name" value="Methylcrotonoyl-CoA carboxylase subunit alpha, mitochondrial"/>
    <property type="match status" value="1"/>
</dbReference>
<dbReference type="InterPro" id="IPR050856">
    <property type="entry name" value="Biotin_carboxylase_complex"/>
</dbReference>
<comment type="caution">
    <text evidence="11">The sequence shown here is derived from an EMBL/GenBank/DDBJ whole genome shotgun (WGS) entry which is preliminary data.</text>
</comment>
<dbReference type="Proteomes" id="UP000585507">
    <property type="component" value="Unassembled WGS sequence"/>
</dbReference>
<dbReference type="FunFam" id="3.40.50.20:FF:000010">
    <property type="entry name" value="Propionyl-CoA carboxylase subunit alpha"/>
    <property type="match status" value="1"/>
</dbReference>
<feature type="domain" description="ATP-grasp" evidence="9">
    <location>
        <begin position="120"/>
        <end position="322"/>
    </location>
</feature>
<keyword evidence="5" id="KW-0809">Transit peptide</keyword>
<dbReference type="SUPFAM" id="SSF56059">
    <property type="entry name" value="Glutathione synthetase ATP-binding domain-like"/>
    <property type="match status" value="1"/>
</dbReference>
<dbReference type="FunFam" id="3.30.1490.20:FF:000003">
    <property type="entry name" value="acetyl-CoA carboxylase isoform X1"/>
    <property type="match status" value="1"/>
</dbReference>
<reference evidence="11 12" key="1">
    <citation type="submission" date="2020-08" db="EMBL/GenBank/DDBJ databases">
        <title>Genomic Encyclopedia of Type Strains, Phase IV (KMG-V): Genome sequencing to study the core and pangenomes of soil and plant-associated prokaryotes.</title>
        <authorList>
            <person name="Whitman W."/>
        </authorList>
    </citation>
    <scope>NUCLEOTIDE SEQUENCE [LARGE SCALE GENOMIC DNA]</scope>
    <source>
        <strain evidence="11 12">SEMIA 4084</strain>
    </source>
</reference>
<dbReference type="GO" id="GO:0046872">
    <property type="term" value="F:metal ion binding"/>
    <property type="evidence" value="ECO:0007669"/>
    <property type="project" value="InterPro"/>
</dbReference>
<evidence type="ECO:0000256" key="1">
    <source>
        <dbReference type="ARBA" id="ARBA00001953"/>
    </source>
</evidence>
<feature type="domain" description="Biotin carboxylation" evidence="10">
    <location>
        <begin position="1"/>
        <end position="450"/>
    </location>
</feature>
<dbReference type="Pfam" id="PF02786">
    <property type="entry name" value="CPSase_L_D2"/>
    <property type="match status" value="1"/>
</dbReference>
<keyword evidence="6" id="KW-0092">Biotin</keyword>
<feature type="domain" description="Lipoyl-binding" evidence="8">
    <location>
        <begin position="582"/>
        <end position="657"/>
    </location>
</feature>
<evidence type="ECO:0000256" key="5">
    <source>
        <dbReference type="ARBA" id="ARBA00022946"/>
    </source>
</evidence>
<dbReference type="InterPro" id="IPR016185">
    <property type="entry name" value="PreATP-grasp_dom_sf"/>
</dbReference>
<dbReference type="InterPro" id="IPR011053">
    <property type="entry name" value="Single_hybrid_motif"/>
</dbReference>
<keyword evidence="4 7" id="KW-0067">ATP-binding</keyword>
<evidence type="ECO:0000259" key="10">
    <source>
        <dbReference type="PROSITE" id="PS50979"/>
    </source>
</evidence>
<accession>A0A7W8X967</accession>
<dbReference type="PANTHER" id="PTHR18866:SF33">
    <property type="entry name" value="METHYLCROTONOYL-COA CARBOXYLASE SUBUNIT ALPHA, MITOCHONDRIAL-RELATED"/>
    <property type="match status" value="1"/>
</dbReference>
<dbReference type="EC" id="6.4.1.4" evidence="11"/>
<dbReference type="SUPFAM" id="SSF51230">
    <property type="entry name" value="Single hybrid motif"/>
    <property type="match status" value="1"/>
</dbReference>
<dbReference type="AlphaFoldDB" id="A0A7W8X967"/>
<dbReference type="PROSITE" id="PS50979">
    <property type="entry name" value="BC"/>
    <property type="match status" value="1"/>
</dbReference>
<comment type="cofactor">
    <cofactor evidence="1">
        <name>biotin</name>
        <dbReference type="ChEBI" id="CHEBI:57586"/>
    </cofactor>
</comment>
<dbReference type="PROSITE" id="PS00188">
    <property type="entry name" value="BIOTIN"/>
    <property type="match status" value="1"/>
</dbReference>
<organism evidence="11 12">
    <name type="scientific">Rhizobium giardinii</name>
    <dbReference type="NCBI Taxonomy" id="56731"/>
    <lineage>
        <taxon>Bacteria</taxon>
        <taxon>Pseudomonadati</taxon>
        <taxon>Pseudomonadota</taxon>
        <taxon>Alphaproteobacteria</taxon>
        <taxon>Hyphomicrobiales</taxon>
        <taxon>Rhizobiaceae</taxon>
        <taxon>Rhizobium/Agrobacterium group</taxon>
        <taxon>Rhizobium</taxon>
    </lineage>
</organism>
<dbReference type="CDD" id="cd06850">
    <property type="entry name" value="biotinyl_domain"/>
    <property type="match status" value="1"/>
</dbReference>
<dbReference type="Gene3D" id="3.30.700.40">
    <property type="match status" value="1"/>
</dbReference>
<evidence type="ECO:0000256" key="6">
    <source>
        <dbReference type="ARBA" id="ARBA00023267"/>
    </source>
</evidence>
<dbReference type="PROSITE" id="PS00867">
    <property type="entry name" value="CPSASE_2"/>
    <property type="match status" value="1"/>
</dbReference>
<name>A0A7W8X967_9HYPH</name>
<dbReference type="RefSeq" id="WP_018329136.1">
    <property type="nucleotide sequence ID" value="NZ_JACHBK010000008.1"/>
</dbReference>
<dbReference type="InterPro" id="IPR001882">
    <property type="entry name" value="Biotin_BS"/>
</dbReference>
<dbReference type="InterPro" id="IPR000089">
    <property type="entry name" value="Biotin_lipoyl"/>
</dbReference>
<dbReference type="InterPro" id="IPR011761">
    <property type="entry name" value="ATP-grasp"/>
</dbReference>
<dbReference type="Gene3D" id="3.30.470.20">
    <property type="entry name" value="ATP-grasp fold, B domain"/>
    <property type="match status" value="1"/>
</dbReference>
<dbReference type="EMBL" id="JACHBK010000008">
    <property type="protein sequence ID" value="MBB5536914.1"/>
    <property type="molecule type" value="Genomic_DNA"/>
</dbReference>
<dbReference type="Pfam" id="PF02785">
    <property type="entry name" value="Biotin_carb_C"/>
    <property type="match status" value="1"/>
</dbReference>
<keyword evidence="3 7" id="KW-0547">Nucleotide-binding</keyword>
<sequence>MFSKILIANRGEIACRIIRTAKRLGIRTAAVYSDADAGALHVEMADEAFRIGTAVAAESYLSIERIISVAQRCGAQAIHPGYGFLSENADFAEAVEAAGMAFIGPSPAAIRAMGLKDAAKVVMEQSGVPVVPGYHGDNQDAAFLSEQATDIGFPVLIKARAGGGGKGMRRVDRPEDFGAALDAARREAEAAFGDGAVLIEKFLQRPRHIEIQVFGDRDGNVVHLFERDCSLQRRHQKVIEEAPAPGMTAEMRMAMGEAAVRAAQAIGYQGAGTVEFIVDVSDGLQPDRFFFMEMNTRLQVEHPVTEAITGLDLVEWQLRVANGEPLPKRQSELAINGWAFEARVYAEDPARGFLPSTGTLWHLSFPDDEVRIDAGVRQGDRISPYYDPLIAKLTVHGATRAAALARLTEGLIQSHIGGVANNLEFLRRLSQQQDFAAGHPDTGLIDREVETLAVTEAPDAAAVALAAVLSLGILRKRPAGDPWLSLGHWQIWGQATRTVTLDRGGERHDLRVAARGLDLFAVHIGGRVLPVRIFGRFDGGCHAEVDGRQLRLLLLETPHGLTLLLDGQAHDFHLPDPLDGEAESAAGTDRVVAPMPGLVKLVRVQAGDAVSKGDALVVMEAMKMELTLSASRDGVVESLNVAEGDQTAEGTVLLSLKPEAA</sequence>
<dbReference type="InterPro" id="IPR005481">
    <property type="entry name" value="BC-like_N"/>
</dbReference>
<dbReference type="GO" id="GO:0005524">
    <property type="term" value="F:ATP binding"/>
    <property type="evidence" value="ECO:0007669"/>
    <property type="project" value="UniProtKB-UniRule"/>
</dbReference>
<dbReference type="PROSITE" id="PS50968">
    <property type="entry name" value="BIOTINYL_LIPOYL"/>
    <property type="match status" value="1"/>
</dbReference>
<evidence type="ECO:0000256" key="3">
    <source>
        <dbReference type="ARBA" id="ARBA00022741"/>
    </source>
</evidence>
<dbReference type="Pfam" id="PF00289">
    <property type="entry name" value="Biotin_carb_N"/>
    <property type="match status" value="1"/>
</dbReference>
<evidence type="ECO:0000313" key="11">
    <source>
        <dbReference type="EMBL" id="MBB5536914.1"/>
    </source>
</evidence>
<dbReference type="InterPro" id="IPR005479">
    <property type="entry name" value="CPAse_ATP-bd"/>
</dbReference>
<dbReference type="InterPro" id="IPR011054">
    <property type="entry name" value="Rudment_hybrid_motif"/>
</dbReference>
<dbReference type="InterPro" id="IPR005482">
    <property type="entry name" value="Biotin_COase_C"/>
</dbReference>
<dbReference type="PANTHER" id="PTHR18866">
    <property type="entry name" value="CARBOXYLASE:PYRUVATE/ACETYL-COA/PROPIONYL-COA CARBOXYLASE"/>
    <property type="match status" value="1"/>
</dbReference>
<dbReference type="GO" id="GO:0004485">
    <property type="term" value="F:methylcrotonoyl-CoA carboxylase activity"/>
    <property type="evidence" value="ECO:0007669"/>
    <property type="project" value="UniProtKB-EC"/>
</dbReference>
<keyword evidence="2 11" id="KW-0436">Ligase</keyword>
<proteinExistence type="predicted"/>
<dbReference type="PROSITE" id="PS50975">
    <property type="entry name" value="ATP_GRASP"/>
    <property type="match status" value="1"/>
</dbReference>
<dbReference type="FunFam" id="2.40.50.100:FF:000003">
    <property type="entry name" value="Acetyl-CoA carboxylase biotin carboxyl carrier protein"/>
    <property type="match status" value="1"/>
</dbReference>
<evidence type="ECO:0000313" key="12">
    <source>
        <dbReference type="Proteomes" id="UP000585507"/>
    </source>
</evidence>
<evidence type="ECO:0000256" key="2">
    <source>
        <dbReference type="ARBA" id="ARBA00022598"/>
    </source>
</evidence>
<dbReference type="SUPFAM" id="SSF52440">
    <property type="entry name" value="PreATP-grasp domain"/>
    <property type="match status" value="1"/>
</dbReference>
<evidence type="ECO:0000259" key="9">
    <source>
        <dbReference type="PROSITE" id="PS50975"/>
    </source>
</evidence>
<evidence type="ECO:0000256" key="4">
    <source>
        <dbReference type="ARBA" id="ARBA00022840"/>
    </source>
</evidence>